<dbReference type="AlphaFoldDB" id="A0AAW1ZE92"/>
<dbReference type="SUPFAM" id="SSF63501">
    <property type="entry name" value="Frizzled cysteine-rich domain"/>
    <property type="match status" value="1"/>
</dbReference>
<evidence type="ECO:0000256" key="1">
    <source>
        <dbReference type="ARBA" id="ARBA00022473"/>
    </source>
</evidence>
<dbReference type="GO" id="GO:0042813">
    <property type="term" value="F:Wnt receptor activity"/>
    <property type="evidence" value="ECO:0007669"/>
    <property type="project" value="TreeGrafter"/>
</dbReference>
<dbReference type="GO" id="GO:0005886">
    <property type="term" value="C:plasma membrane"/>
    <property type="evidence" value="ECO:0007669"/>
    <property type="project" value="TreeGrafter"/>
</dbReference>
<feature type="transmembrane region" description="Helical" evidence="2">
    <location>
        <begin position="39"/>
        <end position="59"/>
    </location>
</feature>
<keyword evidence="2" id="KW-1133">Transmembrane helix</keyword>
<dbReference type="GO" id="GO:0017147">
    <property type="term" value="F:Wnt-protein binding"/>
    <property type="evidence" value="ECO:0007669"/>
    <property type="project" value="TreeGrafter"/>
</dbReference>
<dbReference type="EMBL" id="JAWDJR010000017">
    <property type="protein sequence ID" value="KAK9959670.1"/>
    <property type="molecule type" value="Genomic_DNA"/>
</dbReference>
<gene>
    <name evidence="3" type="ORF">ABG768_009778</name>
</gene>
<dbReference type="GO" id="GO:0035567">
    <property type="term" value="P:non-canonical Wnt signaling pathway"/>
    <property type="evidence" value="ECO:0007669"/>
    <property type="project" value="TreeGrafter"/>
</dbReference>
<dbReference type="Proteomes" id="UP001479290">
    <property type="component" value="Unassembled WGS sequence"/>
</dbReference>
<dbReference type="InterPro" id="IPR036790">
    <property type="entry name" value="Frizzled_dom_sf"/>
</dbReference>
<dbReference type="InterPro" id="IPR015526">
    <property type="entry name" value="Frizzled/SFRP"/>
</dbReference>
<evidence type="ECO:0000256" key="2">
    <source>
        <dbReference type="SAM" id="Phobius"/>
    </source>
</evidence>
<evidence type="ECO:0000313" key="4">
    <source>
        <dbReference type="Proteomes" id="UP001479290"/>
    </source>
</evidence>
<protein>
    <submittedName>
        <fullName evidence="3">Uncharacterized protein</fullName>
    </submittedName>
</protein>
<dbReference type="PANTHER" id="PTHR11309">
    <property type="entry name" value="FRIZZLED"/>
    <property type="match status" value="1"/>
</dbReference>
<dbReference type="PANTHER" id="PTHR11309:SF22">
    <property type="entry name" value="FRIZZLED-3"/>
    <property type="match status" value="1"/>
</dbReference>
<keyword evidence="4" id="KW-1185">Reference proteome</keyword>
<keyword evidence="2" id="KW-0472">Membrane</keyword>
<accession>A0AAW1ZE92</accession>
<name>A0AAW1ZE92_CULAL</name>
<reference evidence="3 4" key="1">
    <citation type="submission" date="2024-05" db="EMBL/GenBank/DDBJ databases">
        <title>A high-quality chromosomal-level genome assembly of Topmouth culter (Culter alburnus).</title>
        <authorList>
            <person name="Zhao H."/>
        </authorList>
    </citation>
    <scope>NUCLEOTIDE SEQUENCE [LARGE SCALE GENOMIC DNA]</scope>
    <source>
        <strain evidence="3">CATC2023</strain>
        <tissue evidence="3">Muscle</tissue>
    </source>
</reference>
<organism evidence="3 4">
    <name type="scientific">Culter alburnus</name>
    <name type="common">Topmouth culter</name>
    <dbReference type="NCBI Taxonomy" id="194366"/>
    <lineage>
        <taxon>Eukaryota</taxon>
        <taxon>Metazoa</taxon>
        <taxon>Chordata</taxon>
        <taxon>Craniata</taxon>
        <taxon>Vertebrata</taxon>
        <taxon>Euteleostomi</taxon>
        <taxon>Actinopterygii</taxon>
        <taxon>Neopterygii</taxon>
        <taxon>Teleostei</taxon>
        <taxon>Ostariophysi</taxon>
        <taxon>Cypriniformes</taxon>
        <taxon>Xenocyprididae</taxon>
        <taxon>Xenocypridinae</taxon>
        <taxon>Culter</taxon>
    </lineage>
</organism>
<keyword evidence="2" id="KW-0812">Transmembrane</keyword>
<keyword evidence="1" id="KW-0217">Developmental protein</keyword>
<dbReference type="Gene3D" id="1.10.2000.10">
    <property type="entry name" value="Frizzled cysteine-rich domain"/>
    <property type="match status" value="1"/>
</dbReference>
<sequence length="135" mass="15053">MGVADLYLEKKPLCSCSASHSSQFCHSNMGHIVDLPFRGMWLFGALLILSLFTSSLGIHMDSVGGSHSMFTCESIGLRMCQDLPYNTTFMPNLLNHYDQQTAALAMEVTRRSFRLSLLGFREGATETRLPWSLLS</sequence>
<dbReference type="GO" id="GO:0060070">
    <property type="term" value="P:canonical Wnt signaling pathway"/>
    <property type="evidence" value="ECO:0007669"/>
    <property type="project" value="TreeGrafter"/>
</dbReference>
<evidence type="ECO:0000313" key="3">
    <source>
        <dbReference type="EMBL" id="KAK9959670.1"/>
    </source>
</evidence>
<comment type="caution">
    <text evidence="3">The sequence shown here is derived from an EMBL/GenBank/DDBJ whole genome shotgun (WGS) entry which is preliminary data.</text>
</comment>
<proteinExistence type="predicted"/>